<dbReference type="EMBL" id="CP034752">
    <property type="protein sequence ID" value="QBH97924.1"/>
    <property type="molecule type" value="Genomic_DNA"/>
</dbReference>
<dbReference type="Proteomes" id="UP000293154">
    <property type="component" value="Chromosome"/>
</dbReference>
<dbReference type="OrthoDB" id="9767863at2"/>
<proteinExistence type="predicted"/>
<organism evidence="3 4">
    <name type="scientific">Limnobaculum zhutongyuii</name>
    <dbReference type="NCBI Taxonomy" id="2498113"/>
    <lineage>
        <taxon>Bacteria</taxon>
        <taxon>Pseudomonadati</taxon>
        <taxon>Pseudomonadota</taxon>
        <taxon>Gammaproteobacteria</taxon>
        <taxon>Enterobacterales</taxon>
        <taxon>Budviciaceae</taxon>
        <taxon>Limnobaculum</taxon>
    </lineage>
</organism>
<keyword evidence="1" id="KW-1133">Transmembrane helix</keyword>
<dbReference type="GO" id="GO:0016747">
    <property type="term" value="F:acyltransferase activity, transferring groups other than amino-acyl groups"/>
    <property type="evidence" value="ECO:0007669"/>
    <property type="project" value="InterPro"/>
</dbReference>
<dbReference type="RefSeq" id="WP_130592881.1">
    <property type="nucleotide sequence ID" value="NZ_CP034752.1"/>
</dbReference>
<feature type="transmembrane region" description="Helical" evidence="1">
    <location>
        <begin position="40"/>
        <end position="61"/>
    </location>
</feature>
<keyword evidence="4" id="KW-1185">Reference proteome</keyword>
<keyword evidence="1" id="KW-0812">Transmembrane</keyword>
<protein>
    <submittedName>
        <fullName evidence="3">Acyltransferase</fullName>
    </submittedName>
</protein>
<feature type="transmembrane region" description="Helical" evidence="1">
    <location>
        <begin position="17"/>
        <end position="34"/>
    </location>
</feature>
<dbReference type="InterPro" id="IPR002656">
    <property type="entry name" value="Acyl_transf_3_dom"/>
</dbReference>
<evidence type="ECO:0000256" key="1">
    <source>
        <dbReference type="SAM" id="Phobius"/>
    </source>
</evidence>
<dbReference type="PANTHER" id="PTHR23028:SF53">
    <property type="entry name" value="ACYL_TRANSF_3 DOMAIN-CONTAINING PROTEIN"/>
    <property type="match status" value="1"/>
</dbReference>
<keyword evidence="3" id="KW-0012">Acyltransferase</keyword>
<dbReference type="PANTHER" id="PTHR23028">
    <property type="entry name" value="ACETYLTRANSFERASE"/>
    <property type="match status" value="1"/>
</dbReference>
<dbReference type="InterPro" id="IPR050879">
    <property type="entry name" value="Acyltransferase_3"/>
</dbReference>
<dbReference type="Pfam" id="PF01757">
    <property type="entry name" value="Acyl_transf_3"/>
    <property type="match status" value="1"/>
</dbReference>
<feature type="transmembrane region" description="Helical" evidence="1">
    <location>
        <begin position="82"/>
        <end position="101"/>
    </location>
</feature>
<feature type="transmembrane region" description="Helical" evidence="1">
    <location>
        <begin position="113"/>
        <end position="132"/>
    </location>
</feature>
<dbReference type="GO" id="GO:0009103">
    <property type="term" value="P:lipopolysaccharide biosynthetic process"/>
    <property type="evidence" value="ECO:0007669"/>
    <property type="project" value="TreeGrafter"/>
</dbReference>
<keyword evidence="3" id="KW-0808">Transferase</keyword>
<evidence type="ECO:0000259" key="2">
    <source>
        <dbReference type="Pfam" id="PF01757"/>
    </source>
</evidence>
<accession>A0A411WNX0</accession>
<dbReference type="GO" id="GO:0016020">
    <property type="term" value="C:membrane"/>
    <property type="evidence" value="ECO:0007669"/>
    <property type="project" value="TreeGrafter"/>
</dbReference>
<feature type="domain" description="Acyltransferase 3" evidence="2">
    <location>
        <begin position="16"/>
        <end position="115"/>
    </location>
</feature>
<dbReference type="KEGG" id="prag:EKN56_16880"/>
<evidence type="ECO:0000313" key="3">
    <source>
        <dbReference type="EMBL" id="QBH97924.1"/>
    </source>
</evidence>
<gene>
    <name evidence="3" type="ORF">EKN56_16880</name>
</gene>
<dbReference type="AlphaFoldDB" id="A0A411WNX0"/>
<name>A0A411WNX0_9GAMM</name>
<sequence>MNNEAVHNNSIKYRSDIDGLRAIAILAVVIYHAFPSRLPGGFVGVDIFFVISGYLITSIILKKLDMGNFSFIDFYIRRIKRIFPALLTVLTACYFFGWQALFVDEFKALGKHVLSGIAFVQNFVLYFEAGYFDSASELKPLMHL</sequence>
<keyword evidence="1" id="KW-0472">Membrane</keyword>
<evidence type="ECO:0000313" key="4">
    <source>
        <dbReference type="Proteomes" id="UP000293154"/>
    </source>
</evidence>
<reference evidence="3 4" key="1">
    <citation type="submission" date="2019-03" db="EMBL/GenBank/DDBJ databases">
        <title>Pragia sp. nov. isolated from the gut tract of Carduelis flavirostris.</title>
        <authorList>
            <person name="Ge Y."/>
        </authorList>
    </citation>
    <scope>NUCLEOTIDE SEQUENCE [LARGE SCALE GENOMIC DNA]</scope>
    <source>
        <strain evidence="3 4">CF-458</strain>
    </source>
</reference>